<dbReference type="AlphaFoldDB" id="A0AAW0G357"/>
<dbReference type="Proteomes" id="UP001385951">
    <property type="component" value="Unassembled WGS sequence"/>
</dbReference>
<reference evidence="2 3" key="1">
    <citation type="submission" date="2022-09" db="EMBL/GenBank/DDBJ databases">
        <authorList>
            <person name="Palmer J.M."/>
        </authorList>
    </citation>
    <scope>NUCLEOTIDE SEQUENCE [LARGE SCALE GENOMIC DNA]</scope>
    <source>
        <strain evidence="2 3">DSM 7382</strain>
    </source>
</reference>
<sequence length="157" mass="16855">MDISKIRCRIPVIVPMRDPVHVSQMSALTCIPPLSTSLSLRRLSSLASMDVSSGVVILSQTHVPLAVHVTDISLSPLSTGSSSSANVSSGVVLWVLAVVLYWSPFSTSLPRLSSDSESPYQETFTSSSVDVSADVSIDFREKRCLPSVAIPVVVRRL</sequence>
<dbReference type="EMBL" id="JASBNA010000142">
    <property type="protein sequence ID" value="KAK7676015.1"/>
    <property type="molecule type" value="Genomic_DNA"/>
</dbReference>
<accession>A0AAW0G357</accession>
<evidence type="ECO:0000313" key="3">
    <source>
        <dbReference type="Proteomes" id="UP001385951"/>
    </source>
</evidence>
<protein>
    <submittedName>
        <fullName evidence="2">Uncharacterized protein</fullName>
    </submittedName>
</protein>
<evidence type="ECO:0000313" key="2">
    <source>
        <dbReference type="EMBL" id="KAK7684363.1"/>
    </source>
</evidence>
<evidence type="ECO:0000313" key="1">
    <source>
        <dbReference type="EMBL" id="KAK7676015.1"/>
    </source>
</evidence>
<organism evidence="2 3">
    <name type="scientific">Cerrena zonata</name>
    <dbReference type="NCBI Taxonomy" id="2478898"/>
    <lineage>
        <taxon>Eukaryota</taxon>
        <taxon>Fungi</taxon>
        <taxon>Dikarya</taxon>
        <taxon>Basidiomycota</taxon>
        <taxon>Agaricomycotina</taxon>
        <taxon>Agaricomycetes</taxon>
        <taxon>Polyporales</taxon>
        <taxon>Cerrenaceae</taxon>
        <taxon>Cerrena</taxon>
    </lineage>
</organism>
<gene>
    <name evidence="2" type="ORF">QCA50_012310</name>
    <name evidence="1" type="ORF">QCA50_021026</name>
</gene>
<keyword evidence="3" id="KW-1185">Reference proteome</keyword>
<name>A0AAW0G357_9APHY</name>
<dbReference type="EMBL" id="JASBNA010000025">
    <property type="protein sequence ID" value="KAK7684363.1"/>
    <property type="molecule type" value="Genomic_DNA"/>
</dbReference>
<proteinExistence type="predicted"/>
<comment type="caution">
    <text evidence="2">The sequence shown here is derived from an EMBL/GenBank/DDBJ whole genome shotgun (WGS) entry which is preliminary data.</text>
</comment>